<evidence type="ECO:0000313" key="3">
    <source>
        <dbReference type="Proteomes" id="UP000694421"/>
    </source>
</evidence>
<dbReference type="Proteomes" id="UP000694421">
    <property type="component" value="Unplaced"/>
</dbReference>
<protein>
    <recommendedName>
        <fullName evidence="4">Transmembrane protein 100</fullName>
    </recommendedName>
</protein>
<evidence type="ECO:0008006" key="4">
    <source>
        <dbReference type="Google" id="ProtNLM"/>
    </source>
</evidence>
<keyword evidence="1" id="KW-0812">Transmembrane</keyword>
<keyword evidence="3" id="KW-1185">Reference proteome</keyword>
<reference evidence="2" key="1">
    <citation type="submission" date="2025-08" db="UniProtKB">
        <authorList>
            <consortium name="Ensembl"/>
        </authorList>
    </citation>
    <scope>IDENTIFICATION</scope>
</reference>
<dbReference type="AlphaFoldDB" id="A0A8D0B5V1"/>
<accession>A0A8D0B5V1</accession>
<keyword evidence="1" id="KW-0472">Membrane</keyword>
<feature type="transmembrane region" description="Helical" evidence="1">
    <location>
        <begin position="72"/>
        <end position="94"/>
    </location>
</feature>
<organism evidence="2 3">
    <name type="scientific">Salvator merianae</name>
    <name type="common">Argentine black and white tegu</name>
    <name type="synonym">Tupinambis merianae</name>
    <dbReference type="NCBI Taxonomy" id="96440"/>
    <lineage>
        <taxon>Eukaryota</taxon>
        <taxon>Metazoa</taxon>
        <taxon>Chordata</taxon>
        <taxon>Craniata</taxon>
        <taxon>Vertebrata</taxon>
        <taxon>Euteleostomi</taxon>
        <taxon>Lepidosauria</taxon>
        <taxon>Squamata</taxon>
        <taxon>Bifurcata</taxon>
        <taxon>Unidentata</taxon>
        <taxon>Episquamata</taxon>
        <taxon>Laterata</taxon>
        <taxon>Teiioidea</taxon>
        <taxon>Teiidae</taxon>
        <taxon>Salvator</taxon>
    </lineage>
</organism>
<feature type="transmembrane region" description="Helical" evidence="1">
    <location>
        <begin position="41"/>
        <end position="60"/>
    </location>
</feature>
<dbReference type="InterPro" id="IPR032536">
    <property type="entry name" value="TMEM100"/>
</dbReference>
<sequence length="111" mass="11718">ASMIPTKLCCLVTLKLSLTRTLDPRLISTTTGGVEASCANCMLPLGLVLGIIGLAATGVACANDRPGSVLSVMGWTLLATAVLCVAASWLWWYYRKRKKCGSSQTANVVDK</sequence>
<evidence type="ECO:0000313" key="2">
    <source>
        <dbReference type="Ensembl" id="ENSSMRP00000003541.1"/>
    </source>
</evidence>
<name>A0A8D0B5V1_SALMN</name>
<evidence type="ECO:0000256" key="1">
    <source>
        <dbReference type="SAM" id="Phobius"/>
    </source>
</evidence>
<reference evidence="2" key="2">
    <citation type="submission" date="2025-09" db="UniProtKB">
        <authorList>
            <consortium name="Ensembl"/>
        </authorList>
    </citation>
    <scope>IDENTIFICATION</scope>
</reference>
<keyword evidence="1" id="KW-1133">Transmembrane helix</keyword>
<dbReference type="GeneTree" id="ENSGT00950000185550"/>
<proteinExistence type="predicted"/>
<dbReference type="Ensembl" id="ENSSMRT00000004225.1">
    <property type="protein sequence ID" value="ENSSMRP00000003541.1"/>
    <property type="gene ID" value="ENSSMRG00000002984.1"/>
</dbReference>
<dbReference type="Pfam" id="PF16311">
    <property type="entry name" value="TMEM100"/>
    <property type="match status" value="1"/>
</dbReference>